<dbReference type="SUPFAM" id="SSF51395">
    <property type="entry name" value="FMN-linked oxidoreductases"/>
    <property type="match status" value="1"/>
</dbReference>
<evidence type="ECO:0000259" key="4">
    <source>
        <dbReference type="Pfam" id="PF00724"/>
    </source>
</evidence>
<feature type="domain" description="NADH:flavin oxidoreductase/NADH oxidase N-terminal" evidence="4">
    <location>
        <begin position="5"/>
        <end position="334"/>
    </location>
</feature>
<comment type="similarity">
    <text evidence="2">Belongs to the NADH:flavin oxidoreductase/NADH oxidase family.</text>
</comment>
<proteinExistence type="inferred from homology"/>
<organism evidence="5 6">
    <name type="scientific">Erythrobacter neustonensis</name>
    <dbReference type="NCBI Taxonomy" id="1112"/>
    <lineage>
        <taxon>Bacteria</taxon>
        <taxon>Pseudomonadati</taxon>
        <taxon>Pseudomonadota</taxon>
        <taxon>Alphaproteobacteria</taxon>
        <taxon>Sphingomonadales</taxon>
        <taxon>Erythrobacteraceae</taxon>
        <taxon>Erythrobacter/Porphyrobacter group</taxon>
        <taxon>Erythrobacter</taxon>
    </lineage>
</organism>
<dbReference type="OrthoDB" id="9804454at2"/>
<evidence type="ECO:0000256" key="2">
    <source>
        <dbReference type="ARBA" id="ARBA00005979"/>
    </source>
</evidence>
<dbReference type="InterPro" id="IPR013785">
    <property type="entry name" value="Aldolase_TIM"/>
</dbReference>
<name>A0A192D1T1_9SPHN</name>
<dbReference type="CDD" id="cd02933">
    <property type="entry name" value="OYE_like_FMN"/>
    <property type="match status" value="1"/>
</dbReference>
<dbReference type="PANTHER" id="PTHR22893:SF91">
    <property type="entry name" value="NADPH DEHYDROGENASE 2-RELATED"/>
    <property type="match status" value="1"/>
</dbReference>
<keyword evidence="3" id="KW-0560">Oxidoreductase</keyword>
<dbReference type="GO" id="GO:0016628">
    <property type="term" value="F:oxidoreductase activity, acting on the CH-CH group of donors, NAD or NADP as acceptor"/>
    <property type="evidence" value="ECO:0007669"/>
    <property type="project" value="UniProtKB-ARBA"/>
</dbReference>
<keyword evidence="6" id="KW-1185">Reference proteome</keyword>
<dbReference type="STRING" id="1112.A9D12_02095"/>
<dbReference type="AlphaFoldDB" id="A0A192D1T1"/>
<gene>
    <name evidence="5" type="ORF">A9D12_02095</name>
</gene>
<dbReference type="EMBL" id="CP016033">
    <property type="protein sequence ID" value="ANK11931.1"/>
    <property type="molecule type" value="Genomic_DNA"/>
</dbReference>
<dbReference type="GO" id="GO:0005829">
    <property type="term" value="C:cytosol"/>
    <property type="evidence" value="ECO:0007669"/>
    <property type="project" value="UniProtKB-ARBA"/>
</dbReference>
<evidence type="ECO:0000256" key="1">
    <source>
        <dbReference type="ARBA" id="ARBA00001917"/>
    </source>
</evidence>
<evidence type="ECO:0000256" key="3">
    <source>
        <dbReference type="ARBA" id="ARBA00023002"/>
    </source>
</evidence>
<dbReference type="InterPro" id="IPR045247">
    <property type="entry name" value="Oye-like"/>
</dbReference>
<dbReference type="Proteomes" id="UP000078263">
    <property type="component" value="Chromosome"/>
</dbReference>
<dbReference type="PANTHER" id="PTHR22893">
    <property type="entry name" value="NADH OXIDOREDUCTASE-RELATED"/>
    <property type="match status" value="1"/>
</dbReference>
<dbReference type="RefSeq" id="WP_068349348.1">
    <property type="nucleotide sequence ID" value="NZ_CP016033.1"/>
</dbReference>
<dbReference type="KEGG" id="pns:A9D12_02095"/>
<dbReference type="GO" id="GO:0010181">
    <property type="term" value="F:FMN binding"/>
    <property type="evidence" value="ECO:0007669"/>
    <property type="project" value="InterPro"/>
</dbReference>
<comment type="cofactor">
    <cofactor evidence="1">
        <name>FMN</name>
        <dbReference type="ChEBI" id="CHEBI:58210"/>
    </cofactor>
</comment>
<sequence>MHDALFQPLTMGALTAKNRIHMAPLTRGRAAEPMFTPNDMMATYYRQRAGAGMILTEATGISREGLGWPSAPGIWSDEQTEAWKATTKAVHEEGGLIVMQLWHMGRIVHPWFLDGEPPFSASATTAPGDAHTPVGKQPYAQAREMTHEDIKRTIADYRRAAENAKKAGFDGVQLHAANGYLVDQFLRDKTNLRTDEYGGSPENRTRFMREVLEALIDVWGADRVGIRLSPNGDSQGTDDSNPPATFGAAAKVCEELGLAFVELREPGPDGTFGNTDVPKQSPLIRQIYTGPLILNSDYTAEEAVADVESGKCDAVSFGRPYISNPDLDKRIAVGAHWNPNKDVPKSWYFPIPEGYIDYPTLEEEQAQSAD</sequence>
<protein>
    <submittedName>
        <fullName evidence="5">Alkene reductase</fullName>
    </submittedName>
</protein>
<evidence type="ECO:0000313" key="5">
    <source>
        <dbReference type="EMBL" id="ANK11931.1"/>
    </source>
</evidence>
<dbReference type="Pfam" id="PF00724">
    <property type="entry name" value="Oxidored_FMN"/>
    <property type="match status" value="1"/>
</dbReference>
<accession>A0A192D1T1</accession>
<evidence type="ECO:0000313" key="6">
    <source>
        <dbReference type="Proteomes" id="UP000078263"/>
    </source>
</evidence>
<reference evidence="5 6" key="1">
    <citation type="submission" date="2016-05" db="EMBL/GenBank/DDBJ databases">
        <title>Compelete Genome Sequence of Bacteriochlorophyll-Synthesizing Bacterium Porphyrobacter neustonensis DSM 9434.</title>
        <authorList>
            <person name="Shi X.-L."/>
            <person name="Wu Y.-H."/>
            <person name="Cheng H."/>
            <person name="Xu L."/>
            <person name="Zhang X.-Q."/>
            <person name="Wang C.-S."/>
            <person name="Xu X.-W."/>
        </authorList>
    </citation>
    <scope>NUCLEOTIDE SEQUENCE [LARGE SCALE GENOMIC DNA]</scope>
    <source>
        <strain evidence="5 6">DSM 9434</strain>
    </source>
</reference>
<dbReference type="FunFam" id="3.20.20.70:FF:000059">
    <property type="entry name" value="N-ethylmaleimide reductase, FMN-linked"/>
    <property type="match status" value="1"/>
</dbReference>
<dbReference type="Gene3D" id="3.20.20.70">
    <property type="entry name" value="Aldolase class I"/>
    <property type="match status" value="1"/>
</dbReference>
<dbReference type="InterPro" id="IPR001155">
    <property type="entry name" value="OxRdtase_FMN_N"/>
</dbReference>